<protein>
    <submittedName>
        <fullName evidence="2">Metallophosphoesterase</fullName>
    </submittedName>
</protein>
<feature type="domain" description="Calcineurin-like phosphoesterase" evidence="1">
    <location>
        <begin position="7"/>
        <end position="116"/>
    </location>
</feature>
<dbReference type="SUPFAM" id="SSF56300">
    <property type="entry name" value="Metallo-dependent phosphatases"/>
    <property type="match status" value="1"/>
</dbReference>
<keyword evidence="3" id="KW-1185">Reference proteome</keyword>
<dbReference type="EMBL" id="JBALHR010000003">
    <property type="protein sequence ID" value="MEH7828086.1"/>
    <property type="molecule type" value="Genomic_DNA"/>
</dbReference>
<dbReference type="Proteomes" id="UP001431963">
    <property type="component" value="Unassembled WGS sequence"/>
</dbReference>
<dbReference type="InterPro" id="IPR004843">
    <property type="entry name" value="Calcineurin-like_PHP"/>
</dbReference>
<comment type="caution">
    <text evidence="2">The sequence shown here is derived from an EMBL/GenBank/DDBJ whole genome shotgun (WGS) entry which is preliminary data.</text>
</comment>
<dbReference type="Pfam" id="PF00149">
    <property type="entry name" value="Metallophos"/>
    <property type="match status" value="1"/>
</dbReference>
<dbReference type="Gene3D" id="3.60.21.10">
    <property type="match status" value="2"/>
</dbReference>
<organism evidence="2 3">
    <name type="scientific">Gemmobacter denitrificans</name>
    <dbReference type="NCBI Taxonomy" id="3123040"/>
    <lineage>
        <taxon>Bacteria</taxon>
        <taxon>Pseudomonadati</taxon>
        <taxon>Pseudomonadota</taxon>
        <taxon>Alphaproteobacteria</taxon>
        <taxon>Rhodobacterales</taxon>
        <taxon>Paracoccaceae</taxon>
        <taxon>Gemmobacter</taxon>
    </lineage>
</organism>
<evidence type="ECO:0000313" key="3">
    <source>
        <dbReference type="Proteomes" id="UP001431963"/>
    </source>
</evidence>
<reference evidence="2" key="1">
    <citation type="submission" date="2024-02" db="EMBL/GenBank/DDBJ databases">
        <title>Genome sequences of strain Gemmobacter sp. JM10B15.</title>
        <authorList>
            <person name="Zhang M."/>
        </authorList>
    </citation>
    <scope>NUCLEOTIDE SEQUENCE</scope>
    <source>
        <strain evidence="2">JM10B15</strain>
    </source>
</reference>
<gene>
    <name evidence="2" type="ORF">V6590_07985</name>
</gene>
<dbReference type="InterPro" id="IPR029052">
    <property type="entry name" value="Metallo-depent_PP-like"/>
</dbReference>
<accession>A0ABU8BTR6</accession>
<evidence type="ECO:0000313" key="2">
    <source>
        <dbReference type="EMBL" id="MEH7828086.1"/>
    </source>
</evidence>
<name>A0ABU8BTR6_9RHOB</name>
<proteinExistence type="predicted"/>
<evidence type="ECO:0000259" key="1">
    <source>
        <dbReference type="Pfam" id="PF00149"/>
    </source>
</evidence>
<sequence length="504" mass="54134">MAPRPPFRVALIADPHLHDPQGNFGLAGFDAGDRPRLYRPWSEMRGYARGVNESLPALCAALERIAARGVRQVVIAGDISDDGQIENLRRAADLLTWAEDDLGLRIHLLPGNHDGYAIAGKHTAMRFVTGPGQTRLLTSDPSLPDAVQSPAMRCPGAADALALLARFGQRRREGDLHWESPFGLSDRPQDRVYPARSADGGIIRWLPDASCLIEPEPGLWLLLLDVTIFEPRTGIADPHRKRAFLDPSAAGWTAALRQKPYLFDWIADVCARAKTLGKVLVPVSHYPVLDHWPGLAPVLPGATLVRRAPIPQVAERLAAAGLRLHFGGHLHIHAQSLRATSAGPFTDVALPSTCAFPPAAMLLDGDAAGFDLTPLPLGDLPDDPHVTAVHLAEGHSTAQGGLGPSLAARHRTRALERKIAAGLPAELRPDALPDGISGDDLADLLMLIDAGPLAIETLSPMRIAHLHRLAARPATGWTAELHRLLAEALARADHRPDRLPAAIA</sequence>